<comment type="cofactor">
    <cofactor evidence="3">
        <name>Co(2+)</name>
        <dbReference type="ChEBI" id="CHEBI:48828"/>
    </cofactor>
</comment>
<dbReference type="InterPro" id="IPR013785">
    <property type="entry name" value="Aldolase_TIM"/>
</dbReference>
<accession>A0A7V3YFP4</accession>
<feature type="binding site" evidence="14">
    <location>
        <position position="8"/>
    </location>
    <ligand>
        <name>substrate</name>
    </ligand>
</feature>
<comment type="cofactor">
    <cofactor evidence="2">
        <name>Mn(2+)</name>
        <dbReference type="ChEBI" id="CHEBI:29035"/>
    </cofactor>
</comment>
<dbReference type="NCBIfam" id="NF004076">
    <property type="entry name" value="PRK05581.1-4"/>
    <property type="match status" value="1"/>
</dbReference>
<evidence type="ECO:0000256" key="11">
    <source>
        <dbReference type="PIRNR" id="PIRNR001461"/>
    </source>
</evidence>
<keyword evidence="8 13" id="KW-0479">Metal-binding</keyword>
<dbReference type="CDD" id="cd00429">
    <property type="entry name" value="RPE"/>
    <property type="match status" value="1"/>
</dbReference>
<feature type="binding site" evidence="13">
    <location>
        <position position="35"/>
    </location>
    <ligand>
        <name>a divalent metal cation</name>
        <dbReference type="ChEBI" id="CHEBI:60240"/>
    </ligand>
</feature>
<evidence type="ECO:0000256" key="4">
    <source>
        <dbReference type="ARBA" id="ARBA00001947"/>
    </source>
</evidence>
<feature type="binding site" evidence="14">
    <location>
        <begin position="142"/>
        <end position="145"/>
    </location>
    <ligand>
        <name>substrate</name>
    </ligand>
</feature>
<proteinExistence type="inferred from homology"/>
<keyword evidence="13" id="KW-0862">Zinc</keyword>
<feature type="binding site" evidence="14">
    <location>
        <position position="66"/>
    </location>
    <ligand>
        <name>substrate</name>
    </ligand>
</feature>
<evidence type="ECO:0000256" key="9">
    <source>
        <dbReference type="ARBA" id="ARBA00023235"/>
    </source>
</evidence>
<dbReference type="PANTHER" id="PTHR11749">
    <property type="entry name" value="RIBULOSE-5-PHOSPHATE-3-EPIMERASE"/>
    <property type="match status" value="1"/>
</dbReference>
<evidence type="ECO:0000256" key="2">
    <source>
        <dbReference type="ARBA" id="ARBA00001936"/>
    </source>
</evidence>
<dbReference type="PIRSF" id="PIRSF001461">
    <property type="entry name" value="RPE"/>
    <property type="match status" value="1"/>
</dbReference>
<feature type="binding site" evidence="13">
    <location>
        <position position="33"/>
    </location>
    <ligand>
        <name>a divalent metal cation</name>
        <dbReference type="ChEBI" id="CHEBI:60240"/>
    </ligand>
</feature>
<evidence type="ECO:0000313" key="15">
    <source>
        <dbReference type="EMBL" id="HGI29971.1"/>
    </source>
</evidence>
<comment type="cofactor">
    <cofactor evidence="13">
        <name>a divalent metal cation</name>
        <dbReference type="ChEBI" id="CHEBI:60240"/>
    </cofactor>
    <text evidence="13">Binds 1 divalent metal cation per subunit.</text>
</comment>
<evidence type="ECO:0000256" key="7">
    <source>
        <dbReference type="ARBA" id="ARBA00013188"/>
    </source>
</evidence>
<evidence type="ECO:0000256" key="12">
    <source>
        <dbReference type="PIRSR" id="PIRSR001461-1"/>
    </source>
</evidence>
<comment type="similarity">
    <text evidence="6 11">Belongs to the ribulose-phosphate 3-epimerase family.</text>
</comment>
<dbReference type="GO" id="GO:0005975">
    <property type="term" value="P:carbohydrate metabolic process"/>
    <property type="evidence" value="ECO:0007669"/>
    <property type="project" value="InterPro"/>
</dbReference>
<dbReference type="InterPro" id="IPR000056">
    <property type="entry name" value="Ribul_P_3_epim-like"/>
</dbReference>
<dbReference type="GO" id="GO:0004750">
    <property type="term" value="F:D-ribulose-phosphate 3-epimerase activity"/>
    <property type="evidence" value="ECO:0007669"/>
    <property type="project" value="UniProtKB-UniRule"/>
</dbReference>
<dbReference type="GO" id="GO:0006098">
    <property type="term" value="P:pentose-phosphate shunt"/>
    <property type="evidence" value="ECO:0007669"/>
    <property type="project" value="UniProtKB-UniRule"/>
</dbReference>
<evidence type="ECO:0000256" key="3">
    <source>
        <dbReference type="ARBA" id="ARBA00001941"/>
    </source>
</evidence>
<keyword evidence="9 11" id="KW-0413">Isomerase</keyword>
<dbReference type="EMBL" id="DTFV01000027">
    <property type="protein sequence ID" value="HGI29971.1"/>
    <property type="molecule type" value="Genomic_DNA"/>
</dbReference>
<evidence type="ECO:0000256" key="10">
    <source>
        <dbReference type="NCBIfam" id="TIGR01163"/>
    </source>
</evidence>
<evidence type="ECO:0000256" key="14">
    <source>
        <dbReference type="PIRSR" id="PIRSR001461-3"/>
    </source>
</evidence>
<dbReference type="NCBIfam" id="TIGR01163">
    <property type="entry name" value="rpe"/>
    <property type="match status" value="1"/>
</dbReference>
<feature type="binding site" evidence="13">
    <location>
        <position position="175"/>
    </location>
    <ligand>
        <name>a divalent metal cation</name>
        <dbReference type="ChEBI" id="CHEBI:60240"/>
    </ligand>
</feature>
<sequence>MKTKISASLDCANYLALLEDVRKLERAGIEMLHIDIMDGVFVPNFAIGTNLLKKLRPQTSLLFDVHLMVVNPEAHFSLFAQLGADSITFHAEGNPRLHHLVDAVKRLGKKVGIALNPSTSPEFLRYLLPYLDLVLCMTVDPGFVGQRFVPEVVTKVEAIRKMSLELGVAVDIAVDGGISEETVPRLKSAGANVFVAGTSSIFSGREDLEVAARRFREFCERL</sequence>
<evidence type="ECO:0000256" key="6">
    <source>
        <dbReference type="ARBA" id="ARBA00009541"/>
    </source>
</evidence>
<dbReference type="InterPro" id="IPR011060">
    <property type="entry name" value="RibuloseP-bd_barrel"/>
</dbReference>
<dbReference type="Gene3D" id="3.20.20.70">
    <property type="entry name" value="Aldolase class I"/>
    <property type="match status" value="1"/>
</dbReference>
<dbReference type="GO" id="GO:0005737">
    <property type="term" value="C:cytoplasm"/>
    <property type="evidence" value="ECO:0007669"/>
    <property type="project" value="UniProtKB-ARBA"/>
</dbReference>
<feature type="binding site" evidence="13">
    <location>
        <position position="66"/>
    </location>
    <ligand>
        <name>a divalent metal cation</name>
        <dbReference type="ChEBI" id="CHEBI:60240"/>
    </ligand>
</feature>
<evidence type="ECO:0000256" key="1">
    <source>
        <dbReference type="ARBA" id="ARBA00001782"/>
    </source>
</evidence>
<dbReference type="InterPro" id="IPR026019">
    <property type="entry name" value="Ribul_P_3_epim"/>
</dbReference>
<feature type="binding site" evidence="14">
    <location>
        <position position="177"/>
    </location>
    <ligand>
        <name>substrate</name>
    </ligand>
</feature>
<dbReference type="AlphaFoldDB" id="A0A7V3YFP4"/>
<evidence type="ECO:0000256" key="8">
    <source>
        <dbReference type="ARBA" id="ARBA00022723"/>
    </source>
</evidence>
<protein>
    <recommendedName>
        <fullName evidence="7 10">Ribulose-phosphate 3-epimerase</fullName>
        <ecNumber evidence="7 10">5.1.3.1</ecNumber>
    </recommendedName>
</protein>
<feature type="active site" description="Proton acceptor" evidence="12">
    <location>
        <position position="35"/>
    </location>
</feature>
<evidence type="ECO:0000256" key="13">
    <source>
        <dbReference type="PIRSR" id="PIRSR001461-2"/>
    </source>
</evidence>
<keyword evidence="13" id="KW-0170">Cobalt</keyword>
<gene>
    <name evidence="15" type="primary">rpe</name>
    <name evidence="15" type="ORF">ENV30_01470</name>
</gene>
<organism evidence="15">
    <name type="scientific">Candidatus Caldatribacterium californiense</name>
    <dbReference type="NCBI Taxonomy" id="1454726"/>
    <lineage>
        <taxon>Bacteria</taxon>
        <taxon>Pseudomonadati</taxon>
        <taxon>Atribacterota</taxon>
        <taxon>Atribacteria</taxon>
        <taxon>Atribacterales</taxon>
        <taxon>Candidatus Caldatribacteriaceae</taxon>
        <taxon>Candidatus Caldatribacterium</taxon>
    </lineage>
</organism>
<comment type="cofactor">
    <cofactor evidence="4">
        <name>Zn(2+)</name>
        <dbReference type="ChEBI" id="CHEBI:29105"/>
    </cofactor>
</comment>
<dbReference type="FunFam" id="3.20.20.70:FF:000004">
    <property type="entry name" value="Ribulose-phosphate 3-epimerase"/>
    <property type="match status" value="1"/>
</dbReference>
<dbReference type="EC" id="5.1.3.1" evidence="7 10"/>
<keyword evidence="11" id="KW-0119">Carbohydrate metabolism</keyword>
<dbReference type="GO" id="GO:0046872">
    <property type="term" value="F:metal ion binding"/>
    <property type="evidence" value="ECO:0007669"/>
    <property type="project" value="UniProtKB-KW"/>
</dbReference>
<evidence type="ECO:0000256" key="5">
    <source>
        <dbReference type="ARBA" id="ARBA00001954"/>
    </source>
</evidence>
<dbReference type="Pfam" id="PF00834">
    <property type="entry name" value="Ribul_P_3_epim"/>
    <property type="match status" value="1"/>
</dbReference>
<feature type="active site" description="Proton donor" evidence="12">
    <location>
        <position position="175"/>
    </location>
</feature>
<comment type="caution">
    <text evidence="15">The sequence shown here is derived from an EMBL/GenBank/DDBJ whole genome shotgun (WGS) entry which is preliminary data.</text>
</comment>
<reference evidence="15" key="1">
    <citation type="journal article" date="2020" name="mSystems">
        <title>Genome- and Community-Level Interaction Insights into Carbon Utilization and Element Cycling Functions of Hydrothermarchaeota in Hydrothermal Sediment.</title>
        <authorList>
            <person name="Zhou Z."/>
            <person name="Liu Y."/>
            <person name="Xu W."/>
            <person name="Pan J."/>
            <person name="Luo Z.H."/>
            <person name="Li M."/>
        </authorList>
    </citation>
    <scope>NUCLEOTIDE SEQUENCE [LARGE SCALE GENOMIC DNA]</scope>
    <source>
        <strain evidence="15">SpSt-747</strain>
    </source>
</reference>
<comment type="cofactor">
    <cofactor evidence="5">
        <name>Fe(2+)</name>
        <dbReference type="ChEBI" id="CHEBI:29033"/>
    </cofactor>
</comment>
<dbReference type="SUPFAM" id="SSF51366">
    <property type="entry name" value="Ribulose-phoshate binding barrel"/>
    <property type="match status" value="1"/>
</dbReference>
<dbReference type="PROSITE" id="PS01085">
    <property type="entry name" value="RIBUL_P_3_EPIMER_1"/>
    <property type="match status" value="1"/>
</dbReference>
<keyword evidence="13" id="KW-0464">Manganese</keyword>
<name>A0A7V3YFP4_9BACT</name>
<comment type="catalytic activity">
    <reaction evidence="1 11">
        <text>D-ribulose 5-phosphate = D-xylulose 5-phosphate</text>
        <dbReference type="Rhea" id="RHEA:13677"/>
        <dbReference type="ChEBI" id="CHEBI:57737"/>
        <dbReference type="ChEBI" id="CHEBI:58121"/>
        <dbReference type="EC" id="5.1.3.1"/>
    </reaction>
</comment>